<protein>
    <recommendedName>
        <fullName evidence="7">Flagellar protein</fullName>
    </recommendedName>
</protein>
<evidence type="ECO:0000256" key="4">
    <source>
        <dbReference type="ARBA" id="ARBA00023136"/>
    </source>
</evidence>
<evidence type="ECO:0000256" key="1">
    <source>
        <dbReference type="ARBA" id="ARBA00022475"/>
    </source>
</evidence>
<keyword evidence="4 7" id="KW-0472">Membrane</keyword>
<dbReference type="AlphaFoldDB" id="A0A148KNX4"/>
<comment type="similarity">
    <text evidence="6 7">Belongs to the FliO/MopB family.</text>
</comment>
<keyword evidence="5 7" id="KW-0975">Bacterial flagellum</keyword>
<dbReference type="GO" id="GO:0009425">
    <property type="term" value="C:bacterial-type flagellum basal body"/>
    <property type="evidence" value="ECO:0007669"/>
    <property type="project" value="UniProtKB-SubCell"/>
</dbReference>
<sequence length="137" mass="14703">MLNLSFSAHAEPQSLSNPTSVVSIFLSLLLVVGVVFMLAFIMRRFNVTHSGSSQLKVVASMMAGTRERVMVIEVGGEQHLVGVTAHNINHLAKLAQPLTDNKPADSDNFKDKLALFMAGKLNPQAGSANKKAGTQDE</sequence>
<dbReference type="NCBIfam" id="TIGR03500">
    <property type="entry name" value="FliO_TIGR"/>
    <property type="match status" value="1"/>
</dbReference>
<organism evidence="8 9">
    <name type="scientific">Paraglaciecola hydrolytica</name>
    <dbReference type="NCBI Taxonomy" id="1799789"/>
    <lineage>
        <taxon>Bacteria</taxon>
        <taxon>Pseudomonadati</taxon>
        <taxon>Pseudomonadota</taxon>
        <taxon>Gammaproteobacteria</taxon>
        <taxon>Alteromonadales</taxon>
        <taxon>Alteromonadaceae</taxon>
        <taxon>Paraglaciecola</taxon>
    </lineage>
</organism>
<evidence type="ECO:0000313" key="9">
    <source>
        <dbReference type="Proteomes" id="UP000070299"/>
    </source>
</evidence>
<keyword evidence="8" id="KW-0969">Cilium</keyword>
<evidence type="ECO:0000256" key="2">
    <source>
        <dbReference type="ARBA" id="ARBA00022692"/>
    </source>
</evidence>
<name>A0A148KNX4_9ALTE</name>
<keyword evidence="8" id="KW-0282">Flagellum</keyword>
<dbReference type="Pfam" id="PF04347">
    <property type="entry name" value="FliO"/>
    <property type="match status" value="1"/>
</dbReference>
<feature type="transmembrane region" description="Helical" evidence="7">
    <location>
        <begin position="20"/>
        <end position="41"/>
    </location>
</feature>
<comment type="subcellular location">
    <subcellularLocation>
        <location evidence="7">Cell membrane</location>
    </subcellularLocation>
    <subcellularLocation>
        <location evidence="7">Bacterial flagellum basal body</location>
    </subcellularLocation>
</comment>
<evidence type="ECO:0000256" key="6">
    <source>
        <dbReference type="ARBA" id="ARBA00037937"/>
    </source>
</evidence>
<dbReference type="EMBL" id="LSNE01000009">
    <property type="protein sequence ID" value="KXI28026.1"/>
    <property type="molecule type" value="Genomic_DNA"/>
</dbReference>
<reference evidence="9" key="1">
    <citation type="submission" date="2016-02" db="EMBL/GenBank/DDBJ databases">
        <authorList>
            <person name="Schultz-Johansen M."/>
            <person name="Glaring M.A."/>
            <person name="Bech P.K."/>
            <person name="Stougaard P."/>
        </authorList>
    </citation>
    <scope>NUCLEOTIDE SEQUENCE [LARGE SCALE GENOMIC DNA]</scope>
    <source>
        <strain evidence="9">S66</strain>
    </source>
</reference>
<dbReference type="GO" id="GO:0044781">
    <property type="term" value="P:bacterial-type flagellum organization"/>
    <property type="evidence" value="ECO:0007669"/>
    <property type="project" value="UniProtKB-UniRule"/>
</dbReference>
<keyword evidence="8" id="KW-0966">Cell projection</keyword>
<keyword evidence="1 7" id="KW-1003">Cell membrane</keyword>
<evidence type="ECO:0000256" key="7">
    <source>
        <dbReference type="RuleBase" id="RU362064"/>
    </source>
</evidence>
<dbReference type="RefSeq" id="WP_068380049.1">
    <property type="nucleotide sequence ID" value="NZ_LSNE01000009.1"/>
</dbReference>
<evidence type="ECO:0000256" key="5">
    <source>
        <dbReference type="ARBA" id="ARBA00023143"/>
    </source>
</evidence>
<keyword evidence="9" id="KW-1185">Reference proteome</keyword>
<dbReference type="InterPro" id="IPR022781">
    <property type="entry name" value="Flagellar_biosynth_FliO"/>
</dbReference>
<keyword evidence="2 7" id="KW-0812">Transmembrane</keyword>
<accession>A0A148KNX4</accession>
<dbReference type="InterPro" id="IPR052205">
    <property type="entry name" value="FliO/MopB"/>
</dbReference>
<keyword evidence="3 7" id="KW-1133">Transmembrane helix</keyword>
<gene>
    <name evidence="8" type="ORF">AX660_20750</name>
</gene>
<proteinExistence type="inferred from homology"/>
<dbReference type="Proteomes" id="UP000070299">
    <property type="component" value="Unassembled WGS sequence"/>
</dbReference>
<evidence type="ECO:0000256" key="3">
    <source>
        <dbReference type="ARBA" id="ARBA00022989"/>
    </source>
</evidence>
<dbReference type="STRING" id="1799789.AX660_20750"/>
<evidence type="ECO:0000313" key="8">
    <source>
        <dbReference type="EMBL" id="KXI28026.1"/>
    </source>
</evidence>
<comment type="caution">
    <text evidence="8">The sequence shown here is derived from an EMBL/GenBank/DDBJ whole genome shotgun (WGS) entry which is preliminary data.</text>
</comment>
<dbReference type="PANTHER" id="PTHR38766:SF1">
    <property type="entry name" value="FLAGELLAR PROTEIN FLIO"/>
    <property type="match status" value="1"/>
</dbReference>
<dbReference type="GO" id="GO:0005886">
    <property type="term" value="C:plasma membrane"/>
    <property type="evidence" value="ECO:0007669"/>
    <property type="project" value="UniProtKB-SubCell"/>
</dbReference>
<dbReference type="PANTHER" id="PTHR38766">
    <property type="entry name" value="FLAGELLAR PROTEIN FLIO"/>
    <property type="match status" value="1"/>
</dbReference>